<sequence>MKLIWTISALLGLAMAATTHPTGNTVWGQLRKNIKHIVYLTLENHSLDNVAGYWDFHPDIDNLRNRAFCNEYTNPNWTVWGEPLKICAAPYETEVPLEDPDHMFAGVTYQIFRKWNVSHDDVPNMGGFVERQSHKYHATPGDSAFVIKSYDQKKTALLAELAQKFAFFDSYFAEHPGPTNPNRQFATSGSACGFVDNTEQAAGFFKNVTGTTCAMSIFELLSRKNITWKNYYETAIIDAFIYKWVQDNAMDRLVHADEFYQDLEQGTLPTFSYINPECCTVDSMHPTSPMASGEQMVKHLYDALRRSKYWDNALLIINFDEHGGFADHVVPPMNVPQPEDGITFTGSSEGHNVSYDYTRLGRPGLPDLSLDLAQHPHPRLGYDELWELDGLNNRVQWAKTFEFVFSDVRRCDTPKTLGTPTWYGGSGQLEPSPFYRLNQDYSYYARRS</sequence>
<dbReference type="PANTHER" id="PTHR31956:SF1">
    <property type="entry name" value="NON-SPECIFIC PHOSPHOLIPASE C1"/>
    <property type="match status" value="1"/>
</dbReference>
<dbReference type="InterPro" id="IPR007312">
    <property type="entry name" value="Phosphoesterase"/>
</dbReference>
<keyword evidence="4" id="KW-1185">Reference proteome</keyword>
<keyword evidence="1" id="KW-0378">Hydrolase</keyword>
<accession>A0A9W9HRH3</accession>
<feature type="chain" id="PRO_5040963536" description="Phosphoesterase" evidence="2">
    <location>
        <begin position="17"/>
        <end position="448"/>
    </location>
</feature>
<dbReference type="OrthoDB" id="5135119at2759"/>
<dbReference type="Pfam" id="PF04185">
    <property type="entry name" value="Phosphoesterase"/>
    <property type="match status" value="1"/>
</dbReference>
<dbReference type="Proteomes" id="UP001146351">
    <property type="component" value="Unassembled WGS sequence"/>
</dbReference>
<evidence type="ECO:0008006" key="5">
    <source>
        <dbReference type="Google" id="ProtNLM"/>
    </source>
</evidence>
<evidence type="ECO:0000256" key="1">
    <source>
        <dbReference type="ARBA" id="ARBA00022801"/>
    </source>
</evidence>
<dbReference type="GO" id="GO:0042578">
    <property type="term" value="F:phosphoric ester hydrolase activity"/>
    <property type="evidence" value="ECO:0007669"/>
    <property type="project" value="UniProtKB-ARBA"/>
</dbReference>
<organism evidence="3 4">
    <name type="scientific">Penicillium capsulatum</name>
    <dbReference type="NCBI Taxonomy" id="69766"/>
    <lineage>
        <taxon>Eukaryota</taxon>
        <taxon>Fungi</taxon>
        <taxon>Dikarya</taxon>
        <taxon>Ascomycota</taxon>
        <taxon>Pezizomycotina</taxon>
        <taxon>Eurotiomycetes</taxon>
        <taxon>Eurotiomycetidae</taxon>
        <taxon>Eurotiales</taxon>
        <taxon>Aspergillaceae</taxon>
        <taxon>Penicillium</taxon>
    </lineage>
</organism>
<reference evidence="3" key="1">
    <citation type="submission" date="2022-11" db="EMBL/GenBank/DDBJ databases">
        <authorList>
            <person name="Petersen C."/>
        </authorList>
    </citation>
    <scope>NUCLEOTIDE SEQUENCE</scope>
    <source>
        <strain evidence="3">IBT 21917</strain>
    </source>
</reference>
<comment type="caution">
    <text evidence="3">The sequence shown here is derived from an EMBL/GenBank/DDBJ whole genome shotgun (WGS) entry which is preliminary data.</text>
</comment>
<protein>
    <recommendedName>
        <fullName evidence="5">Phosphoesterase</fullName>
    </recommendedName>
</protein>
<proteinExistence type="predicted"/>
<gene>
    <name evidence="3" type="ORF">N7492_008210</name>
</gene>
<evidence type="ECO:0000313" key="3">
    <source>
        <dbReference type="EMBL" id="KAJ5155407.1"/>
    </source>
</evidence>
<name>A0A9W9HRH3_9EURO</name>
<dbReference type="PANTHER" id="PTHR31956">
    <property type="entry name" value="NON-SPECIFIC PHOSPHOLIPASE C4-RELATED"/>
    <property type="match status" value="1"/>
</dbReference>
<dbReference type="GO" id="GO:0009395">
    <property type="term" value="P:phospholipid catabolic process"/>
    <property type="evidence" value="ECO:0007669"/>
    <property type="project" value="TreeGrafter"/>
</dbReference>
<dbReference type="InterPro" id="IPR017850">
    <property type="entry name" value="Alkaline_phosphatase_core_sf"/>
</dbReference>
<reference evidence="3" key="2">
    <citation type="journal article" date="2023" name="IMA Fungus">
        <title>Comparative genomic study of the Penicillium genus elucidates a diverse pangenome and 15 lateral gene transfer events.</title>
        <authorList>
            <person name="Petersen C."/>
            <person name="Sorensen T."/>
            <person name="Nielsen M.R."/>
            <person name="Sondergaard T.E."/>
            <person name="Sorensen J.L."/>
            <person name="Fitzpatrick D.A."/>
            <person name="Frisvad J.C."/>
            <person name="Nielsen K.L."/>
        </authorList>
    </citation>
    <scope>NUCLEOTIDE SEQUENCE</scope>
    <source>
        <strain evidence="3">IBT 21917</strain>
    </source>
</reference>
<evidence type="ECO:0000313" key="4">
    <source>
        <dbReference type="Proteomes" id="UP001146351"/>
    </source>
</evidence>
<keyword evidence="2" id="KW-0732">Signal</keyword>
<dbReference type="AlphaFoldDB" id="A0A9W9HRH3"/>
<dbReference type="EMBL" id="JAPQKO010000006">
    <property type="protein sequence ID" value="KAJ5155407.1"/>
    <property type="molecule type" value="Genomic_DNA"/>
</dbReference>
<dbReference type="Gene3D" id="3.40.720.10">
    <property type="entry name" value="Alkaline Phosphatase, subunit A"/>
    <property type="match status" value="2"/>
</dbReference>
<evidence type="ECO:0000256" key="2">
    <source>
        <dbReference type="SAM" id="SignalP"/>
    </source>
</evidence>
<feature type="signal peptide" evidence="2">
    <location>
        <begin position="1"/>
        <end position="16"/>
    </location>
</feature>